<dbReference type="eggNOG" id="COG5373">
    <property type="taxonomic scope" value="Bacteria"/>
</dbReference>
<gene>
    <name evidence="2" type="ORF">IO89_01085</name>
</gene>
<feature type="transmembrane region" description="Helical" evidence="1">
    <location>
        <begin position="792"/>
        <end position="809"/>
    </location>
</feature>
<evidence type="ECO:0000256" key="1">
    <source>
        <dbReference type="SAM" id="Phobius"/>
    </source>
</evidence>
<protein>
    <recommendedName>
        <fullName evidence="4">Membrane protein DUF2339</fullName>
    </recommendedName>
</protein>
<feature type="transmembrane region" description="Helical" evidence="1">
    <location>
        <begin position="667"/>
        <end position="684"/>
    </location>
</feature>
<feature type="transmembrane region" description="Helical" evidence="1">
    <location>
        <begin position="696"/>
        <end position="714"/>
    </location>
</feature>
<accession>A0A085BL75</accession>
<proteinExistence type="predicted"/>
<feature type="transmembrane region" description="Helical" evidence="1">
    <location>
        <begin position="325"/>
        <end position="344"/>
    </location>
</feature>
<feature type="transmembrane region" description="Helical" evidence="1">
    <location>
        <begin position="388"/>
        <end position="408"/>
    </location>
</feature>
<dbReference type="PANTHER" id="PTHR38434">
    <property type="entry name" value="BLL2549 PROTEIN"/>
    <property type="match status" value="1"/>
</dbReference>
<dbReference type="PANTHER" id="PTHR38434:SF1">
    <property type="entry name" value="BLL2549 PROTEIN"/>
    <property type="match status" value="1"/>
</dbReference>
<feature type="transmembrane region" description="Helical" evidence="1">
    <location>
        <begin position="488"/>
        <end position="506"/>
    </location>
</feature>
<name>A0A085BL75_9FLAO</name>
<evidence type="ECO:0008006" key="4">
    <source>
        <dbReference type="Google" id="ProtNLM"/>
    </source>
</evidence>
<dbReference type="OrthoDB" id="666059at2"/>
<sequence length="859" mass="98364">MEVVLLLAILIFTLIIYNRTNQKPADQQQNFKQLNDKIDDLKEQISTLRFILNDLSKPTSKEEKLPIFEDEEPITVVEPEIEEPVFEETIIKEPIIEEQDIVEETIPQEEAQISQVAFSSNQNPLEVKEEILEHAIPVISEPSVPKKSWIENFKEKNPDIEKFIGENLINKIGILILVLGISFFVKYAIDKDWINEPARVGIGILSGAIVMVIAHRLKKNYAAFSSVFVAGAISIFYLTIGIAFHDYKLFSQTVAFIIMVVITIFSVLVSVSYDRKELAILSLIGGFAVPFMVSTGEGNYKVLFTYIAILNIGMLIIAYFKKWNLVTLLAFIFTCVLFSGWFGVEYSDDKLPYRGALFFATIFYIIFSIATVINNIRNKGGFTKMEYFLMLANTFFYFGMGASIIQSWKPEFKGLFTIALALYNLVFAMVLYRKFGINKNAIYFLLGLALTFVTLTIPFQFNGNYITLFWAGEAVLLLWLSQKSKIATFKFGAIVVQILMLFSLFIDWNQYYHEFTDITLKPFFNKIFITGLVALASLVATYYLLKKEKEITHYYFLEINPKIYRNAAIILSVIIGYFVGMFEIFYQSNEYITNYYSATSLPVLYHFIFSAGLIFFVLKRKNNLNTSFAISLAGINILLYLIIYFQLTTNEMVENITQYTSNKTAYFTHYLLLICLGYFLYIIVTNRTNNKLSKFLNHKFALWLLAFCVVYILSNEVMIHSLIFSGDIVNQAELAKTYPMKDGLYNADKVSFIDNKISLAKIQIIKIGYPILWGVLSFVFLIVGIRTQNKPLRIISLSLLGLTIAKLFLFDITNVSETGKIIAFILLGVLILIISFVYQKIKKLVIDEQPQNIDNEDHI</sequence>
<dbReference type="Proteomes" id="UP000028623">
    <property type="component" value="Unassembled WGS sequence"/>
</dbReference>
<feature type="transmembrane region" description="Helical" evidence="1">
    <location>
        <begin position="250"/>
        <end position="271"/>
    </location>
</feature>
<evidence type="ECO:0000313" key="2">
    <source>
        <dbReference type="EMBL" id="KFC23220.1"/>
    </source>
</evidence>
<feature type="transmembrane region" description="Helical" evidence="1">
    <location>
        <begin position="465"/>
        <end position="481"/>
    </location>
</feature>
<keyword evidence="1" id="KW-1133">Transmembrane helix</keyword>
<dbReference type="RefSeq" id="WP_034972951.1">
    <property type="nucleotide sequence ID" value="NZ_FOFI01000002.1"/>
</dbReference>
<feature type="transmembrane region" description="Helical" evidence="1">
    <location>
        <begin position="598"/>
        <end position="618"/>
    </location>
</feature>
<feature type="transmembrane region" description="Helical" evidence="1">
    <location>
        <begin position="302"/>
        <end position="320"/>
    </location>
</feature>
<comment type="caution">
    <text evidence="2">The sequence shown here is derived from an EMBL/GenBank/DDBJ whole genome shotgun (WGS) entry which is preliminary data.</text>
</comment>
<dbReference type="InterPro" id="IPR019286">
    <property type="entry name" value="DUF2339_TM"/>
</dbReference>
<dbReference type="STRING" id="421072.SAMN04488097_1172"/>
<organism evidence="2 3">
    <name type="scientific">Epilithonimonas lactis</name>
    <dbReference type="NCBI Taxonomy" id="421072"/>
    <lineage>
        <taxon>Bacteria</taxon>
        <taxon>Pseudomonadati</taxon>
        <taxon>Bacteroidota</taxon>
        <taxon>Flavobacteriia</taxon>
        <taxon>Flavobacteriales</taxon>
        <taxon>Weeksellaceae</taxon>
        <taxon>Chryseobacterium group</taxon>
        <taxon>Epilithonimonas</taxon>
    </lineage>
</organism>
<feature type="transmembrane region" description="Helical" evidence="1">
    <location>
        <begin position="356"/>
        <end position="376"/>
    </location>
</feature>
<feature type="transmembrane region" description="Helical" evidence="1">
    <location>
        <begin position="767"/>
        <end position="785"/>
    </location>
</feature>
<feature type="transmembrane region" description="Helical" evidence="1">
    <location>
        <begin position="414"/>
        <end position="432"/>
    </location>
</feature>
<feature type="transmembrane region" description="Helical" evidence="1">
    <location>
        <begin position="441"/>
        <end position="459"/>
    </location>
</feature>
<dbReference type="AlphaFoldDB" id="A0A085BL75"/>
<keyword evidence="1" id="KW-0472">Membrane</keyword>
<keyword evidence="3" id="KW-1185">Reference proteome</keyword>
<dbReference type="EMBL" id="JPLY01000001">
    <property type="protein sequence ID" value="KFC23220.1"/>
    <property type="molecule type" value="Genomic_DNA"/>
</dbReference>
<feature type="transmembrane region" description="Helical" evidence="1">
    <location>
        <begin position="221"/>
        <end position="244"/>
    </location>
</feature>
<feature type="transmembrane region" description="Helical" evidence="1">
    <location>
        <begin position="526"/>
        <end position="545"/>
    </location>
</feature>
<keyword evidence="1" id="KW-0812">Transmembrane</keyword>
<feature type="transmembrane region" description="Helical" evidence="1">
    <location>
        <begin position="278"/>
        <end position="296"/>
    </location>
</feature>
<feature type="transmembrane region" description="Helical" evidence="1">
    <location>
        <begin position="168"/>
        <end position="189"/>
    </location>
</feature>
<feature type="transmembrane region" description="Helical" evidence="1">
    <location>
        <begin position="821"/>
        <end position="838"/>
    </location>
</feature>
<feature type="transmembrane region" description="Helical" evidence="1">
    <location>
        <begin position="630"/>
        <end position="647"/>
    </location>
</feature>
<evidence type="ECO:0000313" key="3">
    <source>
        <dbReference type="Proteomes" id="UP000028623"/>
    </source>
</evidence>
<feature type="transmembrane region" description="Helical" evidence="1">
    <location>
        <begin position="566"/>
        <end position="586"/>
    </location>
</feature>
<dbReference type="Pfam" id="PF10101">
    <property type="entry name" value="DUF2339"/>
    <property type="match status" value="1"/>
</dbReference>
<reference evidence="2 3" key="1">
    <citation type="submission" date="2014-07" db="EMBL/GenBank/DDBJ databases">
        <title>Epilithonimonas lactis LMG 22401 Genome.</title>
        <authorList>
            <person name="Pipes S.E."/>
            <person name="Stropko S.J."/>
        </authorList>
    </citation>
    <scope>NUCLEOTIDE SEQUENCE [LARGE SCALE GENOMIC DNA]</scope>
    <source>
        <strain evidence="2 3">LMG 24401</strain>
    </source>
</reference>